<dbReference type="RefSeq" id="WP_117451839.1">
    <property type="nucleotide sequence ID" value="NZ_CP060636.1"/>
</dbReference>
<sequence length="103" mass="12308">MEELIRNIVEADKKARNNVALKKQEKNSVQDLIQEQKDEIKAKYQEETKRCILEKRAEMDKELAKSIEQEESLFKEALLDLQQKYDTNRETWVERIVEHCLNS</sequence>
<dbReference type="KEGG" id="ehn:H9Q80_13930"/>
<feature type="coiled-coil region" evidence="1">
    <location>
        <begin position="19"/>
        <end position="50"/>
    </location>
</feature>
<dbReference type="EMBL" id="CP060636">
    <property type="protein sequence ID" value="QNM11348.1"/>
    <property type="molecule type" value="Genomic_DNA"/>
</dbReference>
<accession>A0A7G9GKL6</accession>
<evidence type="ECO:0000313" key="2">
    <source>
        <dbReference type="EMBL" id="QNM11348.1"/>
    </source>
</evidence>
<dbReference type="AlphaFoldDB" id="A0A7G9GKL6"/>
<keyword evidence="1" id="KW-0175">Coiled coil</keyword>
<evidence type="ECO:0000313" key="3">
    <source>
        <dbReference type="Proteomes" id="UP000515856"/>
    </source>
</evidence>
<reference evidence="2 3" key="1">
    <citation type="submission" date="2020-08" db="EMBL/GenBank/DDBJ databases">
        <authorList>
            <person name="Liu C."/>
            <person name="Sun Q."/>
        </authorList>
    </citation>
    <scope>NUCLEOTIDE SEQUENCE [LARGE SCALE GENOMIC DNA]</scope>
    <source>
        <strain evidence="2 3">NSJ-61</strain>
    </source>
</reference>
<keyword evidence="3" id="KW-1185">Reference proteome</keyword>
<dbReference type="Proteomes" id="UP000515856">
    <property type="component" value="Chromosome"/>
</dbReference>
<organism evidence="2 3">
    <name type="scientific">[Eubacterium] hominis</name>
    <dbReference type="NCBI Taxonomy" id="2764325"/>
    <lineage>
        <taxon>Bacteria</taxon>
        <taxon>Bacillati</taxon>
        <taxon>Bacillota</taxon>
        <taxon>Erysipelotrichia</taxon>
        <taxon>Erysipelotrichales</taxon>
        <taxon>Erysipelotrichaceae</taxon>
        <taxon>Amedibacillus</taxon>
    </lineage>
</organism>
<evidence type="ECO:0000256" key="1">
    <source>
        <dbReference type="SAM" id="Coils"/>
    </source>
</evidence>
<name>A0A7G9GKL6_9FIRM</name>
<proteinExistence type="predicted"/>
<protein>
    <submittedName>
        <fullName evidence="2">Stress protein</fullName>
    </submittedName>
</protein>
<gene>
    <name evidence="2" type="ORF">H9Q80_13930</name>
</gene>